<sequence>MTAVRHLEAAEQCNDTDFHAALRVITFHEPMHFSSSTDGVPVPVSAMDGLYMACRGLAVEVVFKGGANIELLERIAASWCTTMRIVLAYNSTSSNIRLTRICSKSRTWIQRCIGSAVEGHVTWPFWKALEKCLNWCCLFHTEGRTCPYGSSKFGHLLAPIAGDCLMRGSVPSVMSWSHTPCLLPKGALDSEEEREAAARPPAPPAPARHRTPSVSRWPNRGGSIGSVDRSRRPRAVVGPNRTYMEYAKMEAPEDLFDGPPFEPKSPLRRDDLRDLESGSDYSEEEDSDDDDYTSDWDGGDDDQPPQLDAYYEDDPLRDDDEDDNDVAADVDVRLAEQEQNNERGRAEVAERRHSAGGEVDAAAPSRRDIIANQIHDHGLPRRSSRASVRRVSRGVGRSRSRSRERPAEDEPAPARRASAARRRRSSRYDLDDEDVVVISDYEN</sequence>
<feature type="region of interest" description="Disordered" evidence="1">
    <location>
        <begin position="188"/>
        <end position="238"/>
    </location>
</feature>
<feature type="compositionally biased region" description="Acidic residues" evidence="1">
    <location>
        <begin position="430"/>
        <end position="443"/>
    </location>
</feature>
<feature type="region of interest" description="Disordered" evidence="1">
    <location>
        <begin position="251"/>
        <end position="443"/>
    </location>
</feature>
<evidence type="ECO:0000313" key="2">
    <source>
        <dbReference type="EMBL" id="WOL23276.1"/>
    </source>
</evidence>
<reference evidence="2" key="1">
    <citation type="submission" date="2024-06" db="EMBL/GenBank/DDBJ databases">
        <title>Multidecadal high mortality disease events in Australian domestic geese associated with an alphaherpesvirus, designated Anatid alphaherpesvirus 2.</title>
        <authorList>
            <person name="Kelly-Bosma M."/>
            <person name="Neave M.J."/>
        </authorList>
    </citation>
    <scope>NUCLEOTIDE SEQUENCE</scope>
    <source>
        <strain evidence="2">ACDP 22-00165</strain>
    </source>
</reference>
<feature type="compositionally biased region" description="Acidic residues" evidence="1">
    <location>
        <begin position="281"/>
        <end position="303"/>
    </location>
</feature>
<dbReference type="EMBL" id="OR540300">
    <property type="protein sequence ID" value="WOL23276.1"/>
    <property type="molecule type" value="Genomic_DNA"/>
</dbReference>
<feature type="compositionally biased region" description="Basic and acidic residues" evidence="1">
    <location>
        <begin position="365"/>
        <end position="379"/>
    </location>
</feature>
<name>A0AAU0K7B4_9ALPH</name>
<accession>A0AAU0K7B4</accession>
<feature type="compositionally biased region" description="Basic residues" evidence="1">
    <location>
        <begin position="380"/>
        <end position="400"/>
    </location>
</feature>
<feature type="compositionally biased region" description="Basic and acidic residues" evidence="1">
    <location>
        <begin position="330"/>
        <end position="355"/>
    </location>
</feature>
<dbReference type="Pfam" id="PF07420">
    <property type="entry name" value="DUF1509"/>
    <property type="match status" value="1"/>
</dbReference>
<protein>
    <submittedName>
        <fullName evidence="2">Uncharacterized protein</fullName>
    </submittedName>
</protein>
<organism evidence="2">
    <name type="scientific">Anatid alphaherpesvirus 2</name>
    <dbReference type="NCBI Taxonomy" id="3080522"/>
    <lineage>
        <taxon>Viruses</taxon>
        <taxon>Duplodnaviria</taxon>
        <taxon>Heunggongvirae</taxon>
        <taxon>Peploviricota</taxon>
        <taxon>Herviviricetes</taxon>
        <taxon>Herpesvirales</taxon>
        <taxon>Orthoherpesviridae</taxon>
        <taxon>Alphaherpesvirinae</taxon>
    </lineage>
</organism>
<feature type="compositionally biased region" description="Basic and acidic residues" evidence="1">
    <location>
        <begin position="265"/>
        <end position="276"/>
    </location>
</feature>
<dbReference type="InterPro" id="IPR010883">
    <property type="entry name" value="Marek_disease_virus_LORF3"/>
</dbReference>
<evidence type="ECO:0000256" key="1">
    <source>
        <dbReference type="SAM" id="MobiDB-lite"/>
    </source>
</evidence>
<feature type="compositionally biased region" description="Acidic residues" evidence="1">
    <location>
        <begin position="310"/>
        <end position="328"/>
    </location>
</feature>
<proteinExistence type="predicted"/>